<dbReference type="Proteomes" id="UP000254259">
    <property type="component" value="Plasmid CBM2636_mp"/>
</dbReference>
<name>A0A9Q7V245_9BURK</name>
<geneLocation type="plasmid" evidence="4">
    <name>cbm2636_mp</name>
</geneLocation>
<dbReference type="RefSeq" id="WP_115713574.1">
    <property type="nucleotide sequence ID" value="NZ_LT984814.1"/>
</dbReference>
<dbReference type="AlphaFoldDB" id="A0A9Q7V245"/>
<accession>A0A9Q7V245</accession>
<feature type="region of interest" description="Disordered" evidence="1">
    <location>
        <begin position="251"/>
        <end position="274"/>
    </location>
</feature>
<dbReference type="PANTHER" id="PTHR43346:SF1">
    <property type="entry name" value="QUERCETIN 2,3-DIOXYGENASE-RELATED"/>
    <property type="match status" value="1"/>
</dbReference>
<reference evidence="3 4" key="1">
    <citation type="submission" date="2018-01" db="EMBL/GenBank/DDBJ databases">
        <authorList>
            <person name="Clerissi C."/>
        </authorList>
    </citation>
    <scope>NUCLEOTIDE SEQUENCE [LARGE SCALE GENOMIC DNA]</scope>
    <source>
        <strain evidence="3">Cupriavidus taiwanensis SWF 66322</strain>
        <plasmid evidence="4">cbm2636_mp</plasmid>
    </source>
</reference>
<evidence type="ECO:0000313" key="3">
    <source>
        <dbReference type="EMBL" id="SPD68228.1"/>
    </source>
</evidence>
<dbReference type="InterPro" id="IPR014710">
    <property type="entry name" value="RmlC-like_jellyroll"/>
</dbReference>
<dbReference type="Pfam" id="PF07883">
    <property type="entry name" value="Cupin_2"/>
    <property type="match status" value="1"/>
</dbReference>
<gene>
    <name evidence="3" type="ORF">CBM2636_MP21078</name>
</gene>
<organism evidence="3 4">
    <name type="scientific">Cupriavidus taiwanensis</name>
    <dbReference type="NCBI Taxonomy" id="164546"/>
    <lineage>
        <taxon>Bacteria</taxon>
        <taxon>Pseudomonadati</taxon>
        <taxon>Pseudomonadota</taxon>
        <taxon>Betaproteobacteria</taxon>
        <taxon>Burkholderiales</taxon>
        <taxon>Burkholderiaceae</taxon>
        <taxon>Cupriavidus</taxon>
    </lineage>
</organism>
<dbReference type="EMBL" id="LT984814">
    <property type="protein sequence ID" value="SPD68228.1"/>
    <property type="molecule type" value="Genomic_DNA"/>
</dbReference>
<evidence type="ECO:0000313" key="4">
    <source>
        <dbReference type="Proteomes" id="UP000254259"/>
    </source>
</evidence>
<sequence length="274" mass="29112">MTSSFVRRAADVPAYSPANHTGTANQRVIGRETVGARRVEVLLGTISRAHGALPHAHPNLEQASYLLQGEGIGESAGRSHMLRAGDWSFNPMGVFHRFEVVSEAPVRVMVVYAPPYSENPDAATVADGANDPRCRVHADTVREVPMHAAARSLPHYHGALARPVITRETVNARHLDICQLGVQASGGAEAHTVPGTEQVLFLQSGSISGEINGQGFTADSGDWVFVPEDGRFSFAALAGGCEAILVRAHDASGRAGPRPAHQPSIDAKGTRRQP</sequence>
<evidence type="ECO:0000259" key="2">
    <source>
        <dbReference type="Pfam" id="PF07883"/>
    </source>
</evidence>
<proteinExistence type="predicted"/>
<feature type="domain" description="Cupin type-2" evidence="2">
    <location>
        <begin position="51"/>
        <end position="112"/>
    </location>
</feature>
<keyword evidence="3" id="KW-0614">Plasmid</keyword>
<dbReference type="InterPro" id="IPR011051">
    <property type="entry name" value="RmlC_Cupin_sf"/>
</dbReference>
<protein>
    <recommendedName>
        <fullName evidence="2">Cupin type-2 domain-containing protein</fullName>
    </recommendedName>
</protein>
<dbReference type="Gene3D" id="2.60.120.10">
    <property type="entry name" value="Jelly Rolls"/>
    <property type="match status" value="2"/>
</dbReference>
<dbReference type="PANTHER" id="PTHR43346">
    <property type="entry name" value="LIGAND BINDING DOMAIN PROTEIN, PUTATIVE (AFU_ORTHOLOGUE AFUA_6G14370)-RELATED"/>
    <property type="match status" value="1"/>
</dbReference>
<dbReference type="SUPFAM" id="SSF51182">
    <property type="entry name" value="RmlC-like cupins"/>
    <property type="match status" value="1"/>
</dbReference>
<dbReference type="InterPro" id="IPR013096">
    <property type="entry name" value="Cupin_2"/>
</dbReference>
<dbReference type="InterPro" id="IPR052538">
    <property type="entry name" value="Flavonoid_dioxygenase-like"/>
</dbReference>
<evidence type="ECO:0000256" key="1">
    <source>
        <dbReference type="SAM" id="MobiDB-lite"/>
    </source>
</evidence>